<name>A0A1J9QPI5_9EURO</name>
<gene>
    <name evidence="2" type="ORF">ACJ73_06559</name>
</gene>
<reference evidence="2 3" key="1">
    <citation type="submission" date="2015-08" db="EMBL/GenBank/DDBJ databases">
        <title>Emmonsia species relationships and genome sequence.</title>
        <authorList>
            <person name="Cuomo C.A."/>
            <person name="Schwartz I.S."/>
            <person name="Kenyon C."/>
            <person name="De Hoog G.S."/>
            <person name="Govender N.P."/>
            <person name="Botha A."/>
            <person name="Moreno L."/>
            <person name="De Vries M."/>
            <person name="Munoz J.F."/>
            <person name="Stielow J.B."/>
        </authorList>
    </citation>
    <scope>NUCLEOTIDE SEQUENCE [LARGE SCALE GENOMIC DNA]</scope>
    <source>
        <strain evidence="2 3">EI222</strain>
    </source>
</reference>
<dbReference type="VEuPathDB" id="FungiDB:ACJ73_06559"/>
<proteinExistence type="predicted"/>
<accession>A0A1J9QPI5</accession>
<evidence type="ECO:0000256" key="1">
    <source>
        <dbReference type="SAM" id="MobiDB-lite"/>
    </source>
</evidence>
<organism evidence="2 3">
    <name type="scientific">Blastomyces percursus</name>
    <dbReference type="NCBI Taxonomy" id="1658174"/>
    <lineage>
        <taxon>Eukaryota</taxon>
        <taxon>Fungi</taxon>
        <taxon>Dikarya</taxon>
        <taxon>Ascomycota</taxon>
        <taxon>Pezizomycotina</taxon>
        <taxon>Eurotiomycetes</taxon>
        <taxon>Eurotiomycetidae</taxon>
        <taxon>Onygenales</taxon>
        <taxon>Ajellomycetaceae</taxon>
        <taxon>Blastomyces</taxon>
    </lineage>
</organism>
<dbReference type="EMBL" id="LGTZ01001172">
    <property type="protein sequence ID" value="OJD22099.1"/>
    <property type="molecule type" value="Genomic_DNA"/>
</dbReference>
<feature type="region of interest" description="Disordered" evidence="1">
    <location>
        <begin position="25"/>
        <end position="51"/>
    </location>
</feature>
<sequence>MGRSKMGSYMALWTMKVPLDITVPPENDERRHGGFGVAAPKRPPSSAALQD</sequence>
<evidence type="ECO:0000313" key="3">
    <source>
        <dbReference type="Proteomes" id="UP000242791"/>
    </source>
</evidence>
<comment type="caution">
    <text evidence="2">The sequence shown here is derived from an EMBL/GenBank/DDBJ whole genome shotgun (WGS) entry which is preliminary data.</text>
</comment>
<dbReference type="Proteomes" id="UP000242791">
    <property type="component" value="Unassembled WGS sequence"/>
</dbReference>
<evidence type="ECO:0000313" key="2">
    <source>
        <dbReference type="EMBL" id="OJD22099.1"/>
    </source>
</evidence>
<dbReference type="AlphaFoldDB" id="A0A1J9QPI5"/>
<protein>
    <submittedName>
        <fullName evidence="2">Uncharacterized protein</fullName>
    </submittedName>
</protein>
<keyword evidence="3" id="KW-1185">Reference proteome</keyword>